<dbReference type="EMBL" id="LANT01000006">
    <property type="protein sequence ID" value="KJV65307.1"/>
    <property type="molecule type" value="Genomic_DNA"/>
</dbReference>
<gene>
    <name evidence="1" type="ORF">EPHNCH_0975</name>
</gene>
<dbReference type="Proteomes" id="UP000033754">
    <property type="component" value="Unassembled WGS sequence"/>
</dbReference>
<evidence type="ECO:0000313" key="1">
    <source>
        <dbReference type="EMBL" id="KJV65307.1"/>
    </source>
</evidence>
<evidence type="ECO:0000313" key="2">
    <source>
        <dbReference type="Proteomes" id="UP000033754"/>
    </source>
</evidence>
<organism evidence="1 2">
    <name type="scientific">Anaplasma phagocytophilum str. NCH-1</name>
    <dbReference type="NCBI Taxonomy" id="1359161"/>
    <lineage>
        <taxon>Bacteria</taxon>
        <taxon>Pseudomonadati</taxon>
        <taxon>Pseudomonadota</taxon>
        <taxon>Alphaproteobacteria</taxon>
        <taxon>Rickettsiales</taxon>
        <taxon>Anaplasmataceae</taxon>
        <taxon>Anaplasma</taxon>
        <taxon>phagocytophilum group</taxon>
    </lineage>
</organism>
<accession>A0A0F3NC58</accession>
<protein>
    <submittedName>
        <fullName evidence="1">Uncharacterized protein</fullName>
    </submittedName>
</protein>
<reference evidence="1 2" key="1">
    <citation type="submission" date="2015-01" db="EMBL/GenBank/DDBJ databases">
        <title>Genome Sequencing of Rickettsiales.</title>
        <authorList>
            <person name="Daugherty S.C."/>
            <person name="Su Q."/>
            <person name="Abolude K."/>
            <person name="Beier-Sexton M."/>
            <person name="Carlyon J.A."/>
            <person name="Carter R."/>
            <person name="Day N.P."/>
            <person name="Dumler S.J."/>
            <person name="Dyachenko V."/>
            <person name="Godinez A."/>
            <person name="Kurtti T.J."/>
            <person name="Lichay M."/>
            <person name="Mullins K.E."/>
            <person name="Ott S."/>
            <person name="Pappas-Brown V."/>
            <person name="Paris D.H."/>
            <person name="Patel P."/>
            <person name="Richards A.L."/>
            <person name="Sadzewicz L."/>
            <person name="Sears K."/>
            <person name="Seidman D."/>
            <person name="Sengamalay N."/>
            <person name="Stenos J."/>
            <person name="Tallon L.J."/>
            <person name="Vincent G."/>
            <person name="Fraser C.M."/>
            <person name="Munderloh U."/>
            <person name="Dunning-Hotopp J.C."/>
        </authorList>
    </citation>
    <scope>NUCLEOTIDE SEQUENCE [LARGE SCALE GENOMIC DNA]</scope>
    <source>
        <strain evidence="1 2">NCH-1</strain>
    </source>
</reference>
<sequence>MKGDFSRRENKNTLKYCMLIYFKNNSLHTLYPRSYITK</sequence>
<proteinExistence type="predicted"/>
<name>A0A0F3NC58_ANAPH</name>
<dbReference type="AlphaFoldDB" id="A0A0F3NC58"/>
<comment type="caution">
    <text evidence="1">The sequence shown here is derived from an EMBL/GenBank/DDBJ whole genome shotgun (WGS) entry which is preliminary data.</text>
</comment>
<dbReference type="PATRIC" id="fig|1359161.3.peg.1092"/>